<evidence type="ECO:0000313" key="3">
    <source>
        <dbReference type="Proteomes" id="UP000521676"/>
    </source>
</evidence>
<dbReference type="InterPro" id="IPR050456">
    <property type="entry name" value="DeoC/FbaB_aldolase"/>
</dbReference>
<dbReference type="InterPro" id="IPR002915">
    <property type="entry name" value="DeoC/FbaB/LacD_aldolase"/>
</dbReference>
<dbReference type="SMART" id="SM01133">
    <property type="entry name" value="DeoC"/>
    <property type="match status" value="1"/>
</dbReference>
<dbReference type="Proteomes" id="UP001431572">
    <property type="component" value="Chromosome 2"/>
</dbReference>
<dbReference type="RefSeq" id="WP_341471102.1">
    <property type="nucleotide sequence ID" value="NZ_CP128400.1"/>
</dbReference>
<dbReference type="PIRSF" id="PIRSF038992">
    <property type="entry name" value="Aldolase_Ia"/>
    <property type="match status" value="1"/>
</dbReference>
<dbReference type="InterPro" id="IPR013785">
    <property type="entry name" value="Aldolase_TIM"/>
</dbReference>
<dbReference type="SUPFAM" id="SSF51569">
    <property type="entry name" value="Aldolase"/>
    <property type="match status" value="1"/>
</dbReference>
<evidence type="ECO:0000313" key="1">
    <source>
        <dbReference type="EMBL" id="NWJ47299.1"/>
    </source>
</evidence>
<sequence length="279" mass="29939">MSAETGKALRYSRIVNPQTGRAVLVALDHGLHLGATPGLENPSALMKTLADNGADAFLLAPGLLRDYRPVAEALGRKAPAVIVRLDWANMWRSPDELGFPEGRTRLIASVEDALRYGADGVLVYYFMGLDNPDAEAELVMNVAQVARDCERLGIPCFIEPMARGTRVGQAIYSPDYVKIHVRQSVEIGADAIKTDYTGDSASFKAAINGVGRPVFIAGGPKTSGVRQALEMVSGALEAGAKGIFFGRNIFQAKDPARMMQASARLIHDNISIDEALSLL</sequence>
<dbReference type="PANTHER" id="PTHR47916:SF1">
    <property type="entry name" value="3-HYDROXY-5-PHOSPHONOOXYPENTANE-2,4-DIONE THIOLASE"/>
    <property type="match status" value="1"/>
</dbReference>
<gene>
    <name evidence="1" type="ORF">HXX08_15665</name>
    <name evidence="2" type="ORF">OZ401_002814</name>
</gene>
<proteinExistence type="predicted"/>
<evidence type="ECO:0000313" key="4">
    <source>
        <dbReference type="Proteomes" id="UP001431572"/>
    </source>
</evidence>
<dbReference type="Gene3D" id="3.20.20.70">
    <property type="entry name" value="Aldolase class I"/>
    <property type="match status" value="1"/>
</dbReference>
<dbReference type="AlphaFoldDB" id="A0A8T7M5G4"/>
<name>A0A8T7M5G4_9CHLR</name>
<dbReference type="Pfam" id="PF01791">
    <property type="entry name" value="DeoC"/>
    <property type="match status" value="1"/>
</dbReference>
<dbReference type="Proteomes" id="UP000521676">
    <property type="component" value="Unassembled WGS sequence"/>
</dbReference>
<dbReference type="EMBL" id="CP128400">
    <property type="protein sequence ID" value="WJW69217.1"/>
    <property type="molecule type" value="Genomic_DNA"/>
</dbReference>
<dbReference type="GO" id="GO:0004332">
    <property type="term" value="F:fructose-bisphosphate aldolase activity"/>
    <property type="evidence" value="ECO:0007669"/>
    <property type="project" value="InterPro"/>
</dbReference>
<dbReference type="EMBL" id="JACATZ010000003">
    <property type="protein sequence ID" value="NWJ47299.1"/>
    <property type="molecule type" value="Genomic_DNA"/>
</dbReference>
<evidence type="ECO:0000313" key="2">
    <source>
        <dbReference type="EMBL" id="WJW69217.1"/>
    </source>
</evidence>
<keyword evidence="4" id="KW-1185">Reference proteome</keyword>
<reference evidence="2" key="2">
    <citation type="journal article" date="2024" name="Nature">
        <title>Anoxygenic phototroph of the Chloroflexota uses a type I reaction centre.</title>
        <authorList>
            <person name="Tsuji J.M."/>
            <person name="Shaw N.A."/>
            <person name="Nagashima S."/>
            <person name="Venkiteswaran J.J."/>
            <person name="Schiff S.L."/>
            <person name="Watanabe T."/>
            <person name="Fukui M."/>
            <person name="Hanada S."/>
            <person name="Tank M."/>
            <person name="Neufeld J.D."/>
        </authorList>
    </citation>
    <scope>NUCLEOTIDE SEQUENCE</scope>
    <source>
        <strain evidence="2">L227-S17</strain>
    </source>
</reference>
<reference evidence="1 3" key="1">
    <citation type="submission" date="2020-06" db="EMBL/GenBank/DDBJ databases">
        <title>Anoxygenic phototrophic Chloroflexota member uses a Type I reaction center.</title>
        <authorList>
            <person name="Tsuji J.M."/>
            <person name="Shaw N.A."/>
            <person name="Nagashima S."/>
            <person name="Venkiteswaran J."/>
            <person name="Schiff S.L."/>
            <person name="Hanada S."/>
            <person name="Tank M."/>
            <person name="Neufeld J.D."/>
        </authorList>
    </citation>
    <scope>NUCLEOTIDE SEQUENCE [LARGE SCALE GENOMIC DNA]</scope>
    <source>
        <strain evidence="1">L227-S17</strain>
    </source>
</reference>
<dbReference type="PANTHER" id="PTHR47916">
    <property type="entry name" value="FRUCTOSE-BISPHOSPHATE ALDOLASE CLASS 1"/>
    <property type="match status" value="1"/>
</dbReference>
<protein>
    <submittedName>
        <fullName evidence="1">Fructose-bisphosphate aldolase</fullName>
    </submittedName>
</protein>
<accession>A0A8T7M5G4</accession>
<organism evidence="1 3">
    <name type="scientific">Candidatus Chlorohelix allophototropha</name>
    <dbReference type="NCBI Taxonomy" id="3003348"/>
    <lineage>
        <taxon>Bacteria</taxon>
        <taxon>Bacillati</taxon>
        <taxon>Chloroflexota</taxon>
        <taxon>Chloroflexia</taxon>
        <taxon>Candidatus Chloroheliales</taxon>
        <taxon>Candidatus Chloroheliaceae</taxon>
        <taxon>Candidatus Chlorohelix</taxon>
    </lineage>
</organism>
<dbReference type="InterPro" id="IPR041720">
    <property type="entry name" value="FbaB-like"/>
</dbReference>